<evidence type="ECO:0000313" key="5">
    <source>
        <dbReference type="Proteomes" id="UP000694545"/>
    </source>
</evidence>
<feature type="domain" description="Galectin" evidence="3">
    <location>
        <begin position="6"/>
        <end position="147"/>
    </location>
</feature>
<dbReference type="SMART" id="SM00908">
    <property type="entry name" value="Gal-bind_lectin"/>
    <property type="match status" value="1"/>
</dbReference>
<evidence type="ECO:0000259" key="3">
    <source>
        <dbReference type="PROSITE" id="PS51304"/>
    </source>
</evidence>
<dbReference type="AlphaFoldDB" id="A0A8D2LEZ5"/>
<dbReference type="PANTHER" id="PTHR11346:SF107">
    <property type="entry name" value="GALECTIN-7"/>
    <property type="match status" value="1"/>
</dbReference>
<dbReference type="PROSITE" id="PS51304">
    <property type="entry name" value="GALECTIN"/>
    <property type="match status" value="1"/>
</dbReference>
<proteinExistence type="predicted"/>
<name>A0A8D2LEZ5_VARKO</name>
<evidence type="ECO:0000256" key="1">
    <source>
        <dbReference type="ARBA" id="ARBA00022734"/>
    </source>
</evidence>
<dbReference type="Ensembl" id="ENSVKKT00000021300.1">
    <property type="protein sequence ID" value="ENSVKKP00000020785.1"/>
    <property type="gene ID" value="ENSVKKG00000013956.1"/>
</dbReference>
<evidence type="ECO:0000256" key="2">
    <source>
        <dbReference type="RuleBase" id="RU102079"/>
    </source>
</evidence>
<keyword evidence="5" id="KW-1185">Reference proteome</keyword>
<dbReference type="Proteomes" id="UP000694545">
    <property type="component" value="Unplaced"/>
</dbReference>
<evidence type="ECO:0000313" key="4">
    <source>
        <dbReference type="Ensembl" id="ENSVKKP00000020785.1"/>
    </source>
</evidence>
<organism evidence="4 5">
    <name type="scientific">Varanus komodoensis</name>
    <name type="common">Komodo dragon</name>
    <dbReference type="NCBI Taxonomy" id="61221"/>
    <lineage>
        <taxon>Eukaryota</taxon>
        <taxon>Metazoa</taxon>
        <taxon>Chordata</taxon>
        <taxon>Craniata</taxon>
        <taxon>Vertebrata</taxon>
        <taxon>Euteleostomi</taxon>
        <taxon>Lepidosauria</taxon>
        <taxon>Squamata</taxon>
        <taxon>Bifurcata</taxon>
        <taxon>Unidentata</taxon>
        <taxon>Episquamata</taxon>
        <taxon>Toxicofera</taxon>
        <taxon>Anguimorpha</taxon>
        <taxon>Paleoanguimorpha</taxon>
        <taxon>Varanoidea</taxon>
        <taxon>Varanidae</taxon>
        <taxon>Varanus</taxon>
    </lineage>
</organism>
<accession>A0A8D2LEZ5</accession>
<sequence length="148" mass="16425">LQKMPYYRAIPFGLDPESWMLLEGVIPLQSKGFQVDFAYGQFRGASIPLRFKLSFEGPPSSSAVAVFNSFTDREWGKEKKTATHIRQGQRFKMQFIVTSKGFKVISQLVLGSGTRVLSQELGCSEGDDAVALTHLMGPCMKWSVAVEA</sequence>
<dbReference type="InterPro" id="IPR001079">
    <property type="entry name" value="Galectin_CRD"/>
</dbReference>
<protein>
    <recommendedName>
        <fullName evidence="2">Galectin</fullName>
    </recommendedName>
</protein>
<dbReference type="InterPro" id="IPR044156">
    <property type="entry name" value="Galectin-like"/>
</dbReference>
<dbReference type="SUPFAM" id="SSF49899">
    <property type="entry name" value="Concanavalin A-like lectins/glucanases"/>
    <property type="match status" value="1"/>
</dbReference>
<dbReference type="SMART" id="SM00276">
    <property type="entry name" value="GLECT"/>
    <property type="match status" value="1"/>
</dbReference>
<dbReference type="Gene3D" id="2.60.120.200">
    <property type="match status" value="1"/>
</dbReference>
<dbReference type="GO" id="GO:0030246">
    <property type="term" value="F:carbohydrate binding"/>
    <property type="evidence" value="ECO:0007669"/>
    <property type="project" value="UniProtKB-UniRule"/>
</dbReference>
<reference evidence="4" key="2">
    <citation type="submission" date="2025-09" db="UniProtKB">
        <authorList>
            <consortium name="Ensembl"/>
        </authorList>
    </citation>
    <scope>IDENTIFICATION</scope>
</reference>
<dbReference type="InterPro" id="IPR013320">
    <property type="entry name" value="ConA-like_dom_sf"/>
</dbReference>
<reference evidence="4" key="1">
    <citation type="submission" date="2025-08" db="UniProtKB">
        <authorList>
            <consortium name="Ensembl"/>
        </authorList>
    </citation>
    <scope>IDENTIFICATION</scope>
</reference>
<keyword evidence="1 2" id="KW-0430">Lectin</keyword>
<dbReference type="Pfam" id="PF00337">
    <property type="entry name" value="Gal-bind_lectin"/>
    <property type="match status" value="1"/>
</dbReference>
<dbReference type="PANTHER" id="PTHR11346">
    <property type="entry name" value="GALECTIN"/>
    <property type="match status" value="1"/>
</dbReference>